<dbReference type="PANTHER" id="PTHR10302">
    <property type="entry name" value="SINGLE-STRANDED DNA-BINDING PROTEIN"/>
    <property type="match status" value="1"/>
</dbReference>
<dbReference type="PIRSF" id="PIRSF002070">
    <property type="entry name" value="SSB"/>
    <property type="match status" value="1"/>
</dbReference>
<dbReference type="InterPro" id="IPR012340">
    <property type="entry name" value="NA-bd_OB-fold"/>
</dbReference>
<dbReference type="SUPFAM" id="SSF50249">
    <property type="entry name" value="Nucleic acid-binding proteins"/>
    <property type="match status" value="1"/>
</dbReference>
<dbReference type="PROSITE" id="PS50935">
    <property type="entry name" value="SSB"/>
    <property type="match status" value="1"/>
</dbReference>
<dbReference type="GO" id="GO:0006260">
    <property type="term" value="P:DNA replication"/>
    <property type="evidence" value="ECO:0007669"/>
    <property type="project" value="InterPro"/>
</dbReference>
<dbReference type="RefSeq" id="WP_077835747.1">
    <property type="nucleotide sequence ID" value="NZ_CP096983.1"/>
</dbReference>
<name>A0A1S8KY66_9CLOT</name>
<dbReference type="NCBIfam" id="TIGR00621">
    <property type="entry name" value="ssb"/>
    <property type="match status" value="1"/>
</dbReference>
<protein>
    <recommendedName>
        <fullName evidence="1">Single-stranded DNA-binding protein</fullName>
        <shortName evidence="1">SSB</shortName>
    </recommendedName>
</protein>
<dbReference type="PANTHER" id="PTHR10302:SF27">
    <property type="entry name" value="SINGLE-STRANDED DNA-BINDING PROTEIN"/>
    <property type="match status" value="1"/>
</dbReference>
<evidence type="ECO:0000313" key="2">
    <source>
        <dbReference type="EMBL" id="URZ10776.1"/>
    </source>
</evidence>
<dbReference type="InterPro" id="IPR011344">
    <property type="entry name" value="ssDNA-bd"/>
</dbReference>
<proteinExistence type="inferred from homology"/>
<dbReference type="CDD" id="cd04496">
    <property type="entry name" value="SSB_OBF"/>
    <property type="match status" value="1"/>
</dbReference>
<dbReference type="InterPro" id="IPR000424">
    <property type="entry name" value="Primosome_PriB/ssb"/>
</dbReference>
<dbReference type="Proteomes" id="UP000190951">
    <property type="component" value="Chromosome"/>
</dbReference>
<dbReference type="AlphaFoldDB" id="A0A1S8KY66"/>
<reference evidence="2 3" key="1">
    <citation type="submission" date="2022-04" db="EMBL/GenBank/DDBJ databases">
        <title>Genome sequence of C. roseum typestrain.</title>
        <authorList>
            <person name="Poehlein A."/>
            <person name="Schoch T."/>
            <person name="Duerre P."/>
            <person name="Daniel R."/>
        </authorList>
    </citation>
    <scope>NUCLEOTIDE SEQUENCE [LARGE SCALE GENOMIC DNA]</scope>
    <source>
        <strain evidence="2 3">DSM 7320</strain>
    </source>
</reference>
<keyword evidence="3" id="KW-1185">Reference proteome</keyword>
<dbReference type="Pfam" id="PF00436">
    <property type="entry name" value="SSB"/>
    <property type="match status" value="1"/>
</dbReference>
<accession>A0A1S8KY66</accession>
<organism evidence="2 3">
    <name type="scientific">Clostridium felsineum</name>
    <dbReference type="NCBI Taxonomy" id="36839"/>
    <lineage>
        <taxon>Bacteria</taxon>
        <taxon>Bacillati</taxon>
        <taxon>Bacillota</taxon>
        <taxon>Clostridia</taxon>
        <taxon>Eubacteriales</taxon>
        <taxon>Clostridiaceae</taxon>
        <taxon>Clostridium</taxon>
    </lineage>
</organism>
<dbReference type="Gene3D" id="2.40.50.140">
    <property type="entry name" value="Nucleic acid-binding proteins"/>
    <property type="match status" value="1"/>
</dbReference>
<keyword evidence="1 2" id="KW-0238">DNA-binding</keyword>
<dbReference type="EMBL" id="CP096983">
    <property type="protein sequence ID" value="URZ10776.1"/>
    <property type="molecule type" value="Genomic_DNA"/>
</dbReference>
<dbReference type="GO" id="GO:0003697">
    <property type="term" value="F:single-stranded DNA binding"/>
    <property type="evidence" value="ECO:0007669"/>
    <property type="project" value="UniProtKB-UniRule"/>
</dbReference>
<dbReference type="STRING" id="84029.CROST_42560"/>
<dbReference type="HAMAP" id="MF_00984">
    <property type="entry name" value="SSB"/>
    <property type="match status" value="1"/>
</dbReference>
<evidence type="ECO:0000313" key="3">
    <source>
        <dbReference type="Proteomes" id="UP000190951"/>
    </source>
</evidence>
<evidence type="ECO:0000256" key="1">
    <source>
        <dbReference type="HAMAP-Rule" id="MF_00984"/>
    </source>
</evidence>
<comment type="subunit">
    <text evidence="1">Homotetramer.</text>
</comment>
<dbReference type="GO" id="GO:0009295">
    <property type="term" value="C:nucleoid"/>
    <property type="evidence" value="ECO:0007669"/>
    <property type="project" value="TreeGrafter"/>
</dbReference>
<gene>
    <name evidence="2" type="primary">ssbB</name>
    <name evidence="2" type="ORF">CROST_014860</name>
</gene>
<sequence length="110" mass="12451">MNKILLIGRMTKDPSIKQFENTGNNRCNFTIAVRKRTKNNNGENEADFISITVWGKTAENVAKYMKKGYLVGVSGRLQVRSYDDANGNKKYITEVVGEEVQFLESKKEAV</sequence>
<dbReference type="KEGG" id="crw:CROST_014860"/>
<comment type="caution">
    <text evidence="1">Lacks conserved residue(s) required for the propagation of feature annotation.</text>
</comment>